<dbReference type="PANTHER" id="PTHR36845">
    <property type="entry name" value="HYDROLASE, PUTATIVE (AFU_ORTHOLOGUE AFUA_7G05090)-RELATED"/>
    <property type="match status" value="1"/>
</dbReference>
<dbReference type="GO" id="GO:0052757">
    <property type="term" value="F:chondroitin hydrolase activity"/>
    <property type="evidence" value="ECO:0007669"/>
    <property type="project" value="TreeGrafter"/>
</dbReference>
<protein>
    <submittedName>
        <fullName evidence="3">Uncharacterized protein</fullName>
    </submittedName>
</protein>
<comment type="similarity">
    <text evidence="2">Belongs to the glycosyl hydrolase 88 family.</text>
</comment>
<dbReference type="GO" id="GO:0000272">
    <property type="term" value="P:polysaccharide catabolic process"/>
    <property type="evidence" value="ECO:0007669"/>
    <property type="project" value="TreeGrafter"/>
</dbReference>
<dbReference type="EMBL" id="POTX01000179">
    <property type="protein sequence ID" value="PZF91041.1"/>
    <property type="molecule type" value="Genomic_DNA"/>
</dbReference>
<dbReference type="PANTHER" id="PTHR36845:SF1">
    <property type="entry name" value="HYDROLASE, PUTATIVE (AFU_ORTHOLOGUE AFUA_7G05090)-RELATED"/>
    <property type="match status" value="1"/>
</dbReference>
<name>A0A2W2BUS5_9ACTN</name>
<dbReference type="InterPro" id="IPR052369">
    <property type="entry name" value="UG_Glycosaminoglycan_Hydrolase"/>
</dbReference>
<organism evidence="3 4">
    <name type="scientific">Micromonospora endophytica</name>
    <dbReference type="NCBI Taxonomy" id="515350"/>
    <lineage>
        <taxon>Bacteria</taxon>
        <taxon>Bacillati</taxon>
        <taxon>Actinomycetota</taxon>
        <taxon>Actinomycetes</taxon>
        <taxon>Micromonosporales</taxon>
        <taxon>Micromonosporaceae</taxon>
        <taxon>Micromonospora</taxon>
    </lineage>
</organism>
<dbReference type="RefSeq" id="WP_146603553.1">
    <property type="nucleotide sequence ID" value="NZ_AP023358.1"/>
</dbReference>
<reference evidence="3 4" key="1">
    <citation type="submission" date="2018-01" db="EMBL/GenBank/DDBJ databases">
        <title>Draft genome sequence of Jishengella endophytica.</title>
        <authorList>
            <person name="Sahin N."/>
            <person name="Ay H."/>
            <person name="Saygin H."/>
        </authorList>
    </citation>
    <scope>NUCLEOTIDE SEQUENCE [LARGE SCALE GENOMIC DNA]</scope>
    <source>
        <strain evidence="3 4">DSM 45430</strain>
    </source>
</reference>
<dbReference type="Gene3D" id="1.50.10.10">
    <property type="match status" value="1"/>
</dbReference>
<proteinExistence type="inferred from homology"/>
<dbReference type="Proteomes" id="UP000248627">
    <property type="component" value="Unassembled WGS sequence"/>
</dbReference>
<gene>
    <name evidence="3" type="ORF">C1I93_21990</name>
</gene>
<accession>A0A2W2BUS5</accession>
<dbReference type="AlphaFoldDB" id="A0A2W2BUS5"/>
<sequence length="363" mass="38490">MNGSAAPDDGAEPDGQGTTVRLRALAALLRRVTVVAEDVGDRFPLYADPSSGRWKTTRRGSWTGGFWAGWWWLRSEATGHPGDLRTVHRWCRRLLPRASDDTVTRGMTFWYGAGAVAAAGGDPVARQVADAGAVALAGAFEPRRNLIVVGNAFQASVTPKAAIDALAGTVRLLGFAADNGRPDMDSLALRHTREHVRLLVGGDGRVTPEVDLSRPVDGEGGAGSWSRGQAWGVLGLAAAARRWDEFVVPARRAAGWWLEQFGAGVPPAVLGHPQGPRDTSAAAIVAAGLLDLSTVTGEDRWASAAGSIVDRLIRGHLDDEGVLRDGCYDLAAGVGIRHELVWGSFFLTGVLATLTGRTPRSLW</sequence>
<evidence type="ECO:0000256" key="2">
    <source>
        <dbReference type="ARBA" id="ARBA00038358"/>
    </source>
</evidence>
<dbReference type="SUPFAM" id="SSF48208">
    <property type="entry name" value="Six-hairpin glycosidases"/>
    <property type="match status" value="1"/>
</dbReference>
<evidence type="ECO:0000313" key="3">
    <source>
        <dbReference type="EMBL" id="PZF91041.1"/>
    </source>
</evidence>
<evidence type="ECO:0000256" key="1">
    <source>
        <dbReference type="ARBA" id="ARBA00022801"/>
    </source>
</evidence>
<dbReference type="InterPro" id="IPR012341">
    <property type="entry name" value="6hp_glycosidase-like_sf"/>
</dbReference>
<comment type="caution">
    <text evidence="3">The sequence shown here is derived from an EMBL/GenBank/DDBJ whole genome shotgun (WGS) entry which is preliminary data.</text>
</comment>
<keyword evidence="4" id="KW-1185">Reference proteome</keyword>
<keyword evidence="1" id="KW-0378">Hydrolase</keyword>
<dbReference type="InterPro" id="IPR008928">
    <property type="entry name" value="6-hairpin_glycosidase_sf"/>
</dbReference>
<evidence type="ECO:0000313" key="4">
    <source>
        <dbReference type="Proteomes" id="UP000248627"/>
    </source>
</evidence>
<dbReference type="OrthoDB" id="428577at2"/>